<dbReference type="EMBL" id="CP038017">
    <property type="protein sequence ID" value="QIV94896.1"/>
    <property type="molecule type" value="Genomic_DNA"/>
</dbReference>
<dbReference type="PANTHER" id="PTHR40572">
    <property type="entry name" value="PROTEIN BAX"/>
    <property type="match status" value="1"/>
</dbReference>
<dbReference type="AlphaFoldDB" id="A0A6M3HYZ7"/>
<sequence length="265" mass="30464">MVTDKLHTLRNFVLFCSFIILATFLSFDHGKAKHDSYALATKISQKSDKPDFLNIDDTAEKKQAFINYILKAIQNANKEICAQQEELQKLKKAYDKNQKLTKKQLDRLNTYLSYYKIRNATDTQQMINQLKIKVGTVPSSFVIAQAVLESGWGTSRFAREYSNYFGLHCFSEDCGVKASGANVYLETFPNATESVLGYYYRLNTGTKFKQFRLTRQQVKNHTLPRSAMLDTLENYSELDGEEYKNRLEGVIRPNNLTQYDNDGTC</sequence>
<keyword evidence="5" id="KW-1185">Reference proteome</keyword>
<dbReference type="InterPro" id="IPR053195">
    <property type="entry name" value="Bax-like"/>
</dbReference>
<name>A0A6M3HYZ7_9GAMM</name>
<accession>A0A6M3HYZ7</accession>
<evidence type="ECO:0000259" key="3">
    <source>
        <dbReference type="SMART" id="SM00047"/>
    </source>
</evidence>
<evidence type="ECO:0000256" key="1">
    <source>
        <dbReference type="SAM" id="Coils"/>
    </source>
</evidence>
<dbReference type="RefSeq" id="WP_172106958.1">
    <property type="nucleotide sequence ID" value="NZ_CP038017.1"/>
</dbReference>
<dbReference type="InterPro" id="IPR002901">
    <property type="entry name" value="MGlyc_endo_b_GlcNAc-like_dom"/>
</dbReference>
<dbReference type="Pfam" id="PF01832">
    <property type="entry name" value="Glucosaminidase"/>
    <property type="match status" value="1"/>
</dbReference>
<proteinExistence type="predicted"/>
<feature type="domain" description="Mannosyl-glycoprotein endo-beta-N-acetylglucosamidase-like" evidence="3">
    <location>
        <begin position="116"/>
        <end position="244"/>
    </location>
</feature>
<keyword evidence="2" id="KW-0812">Transmembrane</keyword>
<organism evidence="4 5">
    <name type="scientific">Allofrancisella frigidaquae</name>
    <dbReference type="NCBI Taxonomy" id="1085644"/>
    <lineage>
        <taxon>Bacteria</taxon>
        <taxon>Pseudomonadati</taxon>
        <taxon>Pseudomonadota</taxon>
        <taxon>Gammaproteobacteria</taxon>
        <taxon>Thiotrichales</taxon>
        <taxon>Francisellaceae</taxon>
        <taxon>Allofrancisella</taxon>
    </lineage>
</organism>
<reference evidence="4 5" key="1">
    <citation type="submission" date="2019-03" db="EMBL/GenBank/DDBJ databases">
        <title>Complete Genome Sequence of Allofrancisella frigidaquae Strain SYSU 10HL1970 Isolated from Water-Cooling Systems in China.</title>
        <authorList>
            <person name="Ohrman C."/>
            <person name="Uneklint I."/>
            <person name="Sjodin A."/>
        </authorList>
    </citation>
    <scope>NUCLEOTIDE SEQUENCE [LARGE SCALE GENOMIC DNA]</scope>
    <source>
        <strain evidence="4 5">SYSU 10HL1970</strain>
    </source>
</reference>
<evidence type="ECO:0000313" key="5">
    <source>
        <dbReference type="Proteomes" id="UP000503320"/>
    </source>
</evidence>
<dbReference type="SMART" id="SM00047">
    <property type="entry name" value="LYZ2"/>
    <property type="match status" value="1"/>
</dbReference>
<dbReference type="GO" id="GO:0004040">
    <property type="term" value="F:amidase activity"/>
    <property type="evidence" value="ECO:0007669"/>
    <property type="project" value="InterPro"/>
</dbReference>
<feature type="coiled-coil region" evidence="1">
    <location>
        <begin position="70"/>
        <end position="103"/>
    </location>
</feature>
<protein>
    <submittedName>
        <fullName evidence="4">BAX protein</fullName>
    </submittedName>
</protein>
<dbReference type="Gene3D" id="1.10.530.10">
    <property type="match status" value="1"/>
</dbReference>
<keyword evidence="2" id="KW-1133">Transmembrane helix</keyword>
<feature type="transmembrane region" description="Helical" evidence="2">
    <location>
        <begin position="12"/>
        <end position="27"/>
    </location>
</feature>
<evidence type="ECO:0000313" key="4">
    <source>
        <dbReference type="EMBL" id="QIV94896.1"/>
    </source>
</evidence>
<dbReference type="KEGG" id="afri:E3E15_05850"/>
<gene>
    <name evidence="4" type="ORF">E3E15_05850</name>
</gene>
<dbReference type="PANTHER" id="PTHR40572:SF1">
    <property type="entry name" value="PROTEIN BAX"/>
    <property type="match status" value="1"/>
</dbReference>
<dbReference type="Proteomes" id="UP000503320">
    <property type="component" value="Chromosome"/>
</dbReference>
<keyword evidence="1" id="KW-0175">Coiled coil</keyword>
<evidence type="ECO:0000256" key="2">
    <source>
        <dbReference type="SAM" id="Phobius"/>
    </source>
</evidence>
<keyword evidence="2" id="KW-0472">Membrane</keyword>